<reference evidence="7" key="1">
    <citation type="submission" date="2021-01" db="EMBL/GenBank/DDBJ databases">
        <authorList>
            <person name="Corre E."/>
            <person name="Pelletier E."/>
            <person name="Niang G."/>
            <person name="Scheremetjew M."/>
            <person name="Finn R."/>
            <person name="Kale V."/>
            <person name="Holt S."/>
            <person name="Cochrane G."/>
            <person name="Meng A."/>
            <person name="Brown T."/>
            <person name="Cohen L."/>
        </authorList>
    </citation>
    <scope>NUCLEOTIDE SEQUENCE</scope>
    <source>
        <strain evidence="7">PLY429</strain>
    </source>
</reference>
<evidence type="ECO:0000256" key="4">
    <source>
        <dbReference type="ARBA" id="ARBA00023004"/>
    </source>
</evidence>
<dbReference type="InterPro" id="IPR005804">
    <property type="entry name" value="FA_desaturase_dom"/>
</dbReference>
<keyword evidence="5" id="KW-1133">Transmembrane helix</keyword>
<sequence length="460" mass="51398">MGAAKLADAAKSAKVFSVEDVARHNSSDDCWVIVRGKVYDVTAWGPKHPGGDLLFVKAGGDCTQLFDSYHPLSARRVLEKYYIGEAEVPAGGWVEYAEDLDDGQFYEVLKSRVYKYMKDNKINPRWAPAMYVKSFLILSTVAVSFYGTYFYFQNLLLCLLCAVINGVAMAEVGVSIQHDANHGAYSESPAVCHWMGWTLDIVGASSFMWKQQHVVGHHAYTNLHDNDPDIRVSAKDVRRVTSYQPWHSYHRYQHIYLALLYGLLAIKSVLVDDFAAIADGKIGPVKISKFTSRENLEFWSGKAIFGAYYVLLPLLTSPHSFGKLLLLWLTAEACTGWMLAFMFQVAHVVPDVKYIKREADGKVKYGWAETQVVTSADFSHGSSFWTHMSGGLNYQVVHHLFPGICHIHYPRIAPIVLETCKEFGIPYTVYPTYGKALSAHFQHLKTVGTGTVIPSLATVG</sequence>
<dbReference type="PIRSF" id="PIRSF015921">
    <property type="entry name" value="FA_sphinglp_des"/>
    <property type="match status" value="1"/>
</dbReference>
<dbReference type="Pfam" id="PF00173">
    <property type="entry name" value="Cyt-b5"/>
    <property type="match status" value="1"/>
</dbReference>
<gene>
    <name evidence="7" type="ORF">TCHU04912_LOCUS15892</name>
</gene>
<dbReference type="SUPFAM" id="SSF55856">
    <property type="entry name" value="Cytochrome b5-like heme/steroid binding domain"/>
    <property type="match status" value="1"/>
</dbReference>
<feature type="transmembrane region" description="Helical" evidence="5">
    <location>
        <begin position="151"/>
        <end position="170"/>
    </location>
</feature>
<dbReference type="InterPro" id="IPR001199">
    <property type="entry name" value="Cyt_B5-like_heme/steroid-bd"/>
</dbReference>
<dbReference type="InterPro" id="IPR036400">
    <property type="entry name" value="Cyt_B5-like_heme/steroid_sf"/>
</dbReference>
<dbReference type="AlphaFoldDB" id="A0A7S1X7L3"/>
<evidence type="ECO:0000256" key="2">
    <source>
        <dbReference type="ARBA" id="ARBA00022723"/>
    </source>
</evidence>
<evidence type="ECO:0000256" key="3">
    <source>
        <dbReference type="ARBA" id="ARBA00023002"/>
    </source>
</evidence>
<dbReference type="PANTHER" id="PTHR19353">
    <property type="entry name" value="FATTY ACID DESATURASE 2"/>
    <property type="match status" value="1"/>
</dbReference>
<protein>
    <recommendedName>
        <fullName evidence="6">Cytochrome b5 heme-binding domain-containing protein</fullName>
    </recommendedName>
</protein>
<keyword evidence="1" id="KW-0349">Heme</keyword>
<evidence type="ECO:0000313" key="7">
    <source>
        <dbReference type="EMBL" id="CAD9213653.1"/>
    </source>
</evidence>
<dbReference type="InterPro" id="IPR012171">
    <property type="entry name" value="Fatty_acid_desaturase"/>
</dbReference>
<evidence type="ECO:0000256" key="1">
    <source>
        <dbReference type="ARBA" id="ARBA00022617"/>
    </source>
</evidence>
<dbReference type="CDD" id="cd03506">
    <property type="entry name" value="Delta6-FADS-like"/>
    <property type="match status" value="1"/>
</dbReference>
<dbReference type="GO" id="GO:0042759">
    <property type="term" value="P:long-chain fatty acid biosynthetic process"/>
    <property type="evidence" value="ECO:0007669"/>
    <property type="project" value="UniProtKB-ARBA"/>
</dbReference>
<dbReference type="PANTHER" id="PTHR19353:SF19">
    <property type="entry name" value="DELTA(5) FATTY ACID DESATURASE C-RELATED"/>
    <property type="match status" value="1"/>
</dbReference>
<dbReference type="GO" id="GO:0006636">
    <property type="term" value="P:unsaturated fatty acid biosynthetic process"/>
    <property type="evidence" value="ECO:0007669"/>
    <property type="project" value="UniProtKB-ARBA"/>
</dbReference>
<keyword evidence="2" id="KW-0479">Metal-binding</keyword>
<proteinExistence type="predicted"/>
<keyword evidence="4" id="KW-0408">Iron</keyword>
<feature type="domain" description="Cytochrome b5 heme-binding" evidence="6">
    <location>
        <begin position="13"/>
        <end position="87"/>
    </location>
</feature>
<dbReference type="GO" id="GO:0016020">
    <property type="term" value="C:membrane"/>
    <property type="evidence" value="ECO:0007669"/>
    <property type="project" value="TreeGrafter"/>
</dbReference>
<keyword evidence="3" id="KW-0560">Oxidoreductase</keyword>
<evidence type="ECO:0000259" key="6">
    <source>
        <dbReference type="PROSITE" id="PS50255"/>
    </source>
</evidence>
<keyword evidence="5" id="KW-0472">Membrane</keyword>
<feature type="transmembrane region" description="Helical" evidence="5">
    <location>
        <begin position="126"/>
        <end position="145"/>
    </location>
</feature>
<feature type="transmembrane region" description="Helical" evidence="5">
    <location>
        <begin position="298"/>
        <end position="317"/>
    </location>
</feature>
<dbReference type="FunFam" id="3.10.120.10:FF:000007">
    <property type="entry name" value="Sulfite oxidase, mitochondrial"/>
    <property type="match status" value="1"/>
</dbReference>
<dbReference type="Gene3D" id="3.10.120.10">
    <property type="entry name" value="Cytochrome b5-like heme/steroid binding domain"/>
    <property type="match status" value="1"/>
</dbReference>
<dbReference type="GO" id="GO:0016717">
    <property type="term" value="F:oxidoreductase activity, acting on paired donors, with oxidation of a pair of donors resulting in the reduction of molecular oxygen to two molecules of water"/>
    <property type="evidence" value="ECO:0007669"/>
    <property type="project" value="TreeGrafter"/>
</dbReference>
<dbReference type="GO" id="GO:0046872">
    <property type="term" value="F:metal ion binding"/>
    <property type="evidence" value="ECO:0007669"/>
    <property type="project" value="UniProtKB-KW"/>
</dbReference>
<dbReference type="Pfam" id="PF00487">
    <property type="entry name" value="FA_desaturase"/>
    <property type="match status" value="1"/>
</dbReference>
<organism evidence="7">
    <name type="scientific">Tetraselmis chuii</name>
    <dbReference type="NCBI Taxonomy" id="63592"/>
    <lineage>
        <taxon>Eukaryota</taxon>
        <taxon>Viridiplantae</taxon>
        <taxon>Chlorophyta</taxon>
        <taxon>core chlorophytes</taxon>
        <taxon>Chlorodendrophyceae</taxon>
        <taxon>Chlorodendrales</taxon>
        <taxon>Chlorodendraceae</taxon>
        <taxon>Tetraselmis</taxon>
    </lineage>
</organism>
<name>A0A7S1X7L3_9CHLO</name>
<evidence type="ECO:0000256" key="5">
    <source>
        <dbReference type="SAM" id="Phobius"/>
    </source>
</evidence>
<dbReference type="SMART" id="SM01117">
    <property type="entry name" value="Cyt-b5"/>
    <property type="match status" value="1"/>
</dbReference>
<feature type="transmembrane region" description="Helical" evidence="5">
    <location>
        <begin position="255"/>
        <end position="278"/>
    </location>
</feature>
<dbReference type="EMBL" id="HBGG01030519">
    <property type="protein sequence ID" value="CAD9213653.1"/>
    <property type="molecule type" value="Transcribed_RNA"/>
</dbReference>
<dbReference type="PROSITE" id="PS50255">
    <property type="entry name" value="CYTOCHROME_B5_2"/>
    <property type="match status" value="1"/>
</dbReference>
<accession>A0A7S1X7L3</accession>
<keyword evidence="5" id="KW-0812">Transmembrane</keyword>
<feature type="transmembrane region" description="Helical" evidence="5">
    <location>
        <begin position="324"/>
        <end position="343"/>
    </location>
</feature>